<feature type="binding site" evidence="8">
    <location>
        <position position="419"/>
    </location>
    <ligand>
        <name>ATP</name>
        <dbReference type="ChEBI" id="CHEBI:30616"/>
    </ligand>
</feature>
<dbReference type="FunFam" id="3.30.230.80:FF:000004">
    <property type="entry name" value="Heat shock protein 75 kDa"/>
    <property type="match status" value="1"/>
</dbReference>
<evidence type="ECO:0000256" key="7">
    <source>
        <dbReference type="ARBA" id="ARBA00023186"/>
    </source>
</evidence>
<reference evidence="10" key="1">
    <citation type="submission" date="2022-07" db="EMBL/GenBank/DDBJ databases">
        <title>Phylogenomic reconstructions and comparative analyses of Kickxellomycotina fungi.</title>
        <authorList>
            <person name="Reynolds N.K."/>
            <person name="Stajich J.E."/>
            <person name="Barry K."/>
            <person name="Grigoriev I.V."/>
            <person name="Crous P."/>
            <person name="Smith M.E."/>
        </authorList>
    </citation>
    <scope>NUCLEOTIDE SEQUENCE</scope>
    <source>
        <strain evidence="10">RSA 861</strain>
    </source>
</reference>
<dbReference type="Proteomes" id="UP001150569">
    <property type="component" value="Unassembled WGS sequence"/>
</dbReference>
<dbReference type="FunFam" id="3.30.565.10:FF:000009">
    <property type="entry name" value="Molecular chaperone HtpG"/>
    <property type="match status" value="1"/>
</dbReference>
<evidence type="ECO:0000313" key="10">
    <source>
        <dbReference type="EMBL" id="KAJ1926512.1"/>
    </source>
</evidence>
<dbReference type="Gene3D" id="3.30.565.10">
    <property type="entry name" value="Histidine kinase-like ATPase, C-terminal domain"/>
    <property type="match status" value="1"/>
</dbReference>
<dbReference type="InterPro" id="IPR020568">
    <property type="entry name" value="Ribosomal_Su5_D2-typ_SF"/>
</dbReference>
<dbReference type="InterPro" id="IPR036890">
    <property type="entry name" value="HATPase_C_sf"/>
</dbReference>
<name>A0A9W8DZZ2_9FUNG</name>
<dbReference type="InterPro" id="IPR001404">
    <property type="entry name" value="Hsp90_fam"/>
</dbReference>
<dbReference type="CDD" id="cd16927">
    <property type="entry name" value="HATPase_Hsp90-like"/>
    <property type="match status" value="1"/>
</dbReference>
<dbReference type="NCBIfam" id="NF003555">
    <property type="entry name" value="PRK05218.1"/>
    <property type="match status" value="1"/>
</dbReference>
<protein>
    <submittedName>
        <fullName evidence="10">Uncharacterized protein</fullName>
    </submittedName>
</protein>
<dbReference type="InterPro" id="IPR037196">
    <property type="entry name" value="HSP90_C"/>
</dbReference>
<dbReference type="Pfam" id="PF00183">
    <property type="entry name" value="HSP90"/>
    <property type="match status" value="1"/>
</dbReference>
<evidence type="ECO:0000256" key="3">
    <source>
        <dbReference type="ARBA" id="ARBA00022490"/>
    </source>
</evidence>
<feature type="binding site" evidence="8">
    <location>
        <begin position="213"/>
        <end position="218"/>
    </location>
    <ligand>
        <name>ATP</name>
        <dbReference type="ChEBI" id="CHEBI:30616"/>
    </ligand>
</feature>
<dbReference type="SUPFAM" id="SSF54211">
    <property type="entry name" value="Ribosomal protein S5 domain 2-like"/>
    <property type="match status" value="1"/>
</dbReference>
<dbReference type="HAMAP" id="MF_00505">
    <property type="entry name" value="HSP90"/>
    <property type="match status" value="1"/>
</dbReference>
<feature type="compositionally biased region" description="Basic and acidic residues" evidence="9">
    <location>
        <begin position="757"/>
        <end position="789"/>
    </location>
</feature>
<feature type="binding site" evidence="8">
    <location>
        <begin position="191"/>
        <end position="192"/>
    </location>
    <ligand>
        <name>ATP</name>
        <dbReference type="ChEBI" id="CHEBI:30616"/>
    </ligand>
</feature>
<feature type="binding site" evidence="8">
    <location>
        <position position="176"/>
    </location>
    <ligand>
        <name>ATP</name>
        <dbReference type="ChEBI" id="CHEBI:30616"/>
    </ligand>
</feature>
<dbReference type="Gene3D" id="3.40.50.11260">
    <property type="match status" value="1"/>
</dbReference>
<evidence type="ECO:0000256" key="4">
    <source>
        <dbReference type="ARBA" id="ARBA00022741"/>
    </source>
</evidence>
<dbReference type="GO" id="GO:0005524">
    <property type="term" value="F:ATP binding"/>
    <property type="evidence" value="ECO:0007669"/>
    <property type="project" value="UniProtKB-KW"/>
</dbReference>
<feature type="binding site" evidence="8">
    <location>
        <position position="129"/>
    </location>
    <ligand>
        <name>ATP</name>
        <dbReference type="ChEBI" id="CHEBI:30616"/>
    </ligand>
</feature>
<proteinExistence type="inferred from homology"/>
<dbReference type="Pfam" id="PF13589">
    <property type="entry name" value="HATPase_c_3"/>
    <property type="match status" value="1"/>
</dbReference>
<dbReference type="GO" id="GO:0005737">
    <property type="term" value="C:cytoplasm"/>
    <property type="evidence" value="ECO:0007669"/>
    <property type="project" value="UniProtKB-SubCell"/>
</dbReference>
<keyword evidence="6" id="KW-0346">Stress response</keyword>
<evidence type="ECO:0000256" key="6">
    <source>
        <dbReference type="ARBA" id="ARBA00023016"/>
    </source>
</evidence>
<feature type="binding site" evidence="8">
    <location>
        <position position="171"/>
    </location>
    <ligand>
        <name>ATP</name>
        <dbReference type="ChEBI" id="CHEBI:30616"/>
    </ligand>
</feature>
<keyword evidence="4 8" id="KW-0547">Nucleotide-binding</keyword>
<comment type="caution">
    <text evidence="10">The sequence shown here is derived from an EMBL/GenBank/DDBJ whole genome shotgun (WGS) entry which is preliminary data.</text>
</comment>
<dbReference type="PANTHER" id="PTHR11528">
    <property type="entry name" value="HEAT SHOCK PROTEIN 90 FAMILY MEMBER"/>
    <property type="match status" value="1"/>
</dbReference>
<evidence type="ECO:0000256" key="9">
    <source>
        <dbReference type="SAM" id="MobiDB-lite"/>
    </source>
</evidence>
<feature type="binding site" evidence="8">
    <location>
        <position position="264"/>
    </location>
    <ligand>
        <name>ATP</name>
        <dbReference type="ChEBI" id="CHEBI:30616"/>
    </ligand>
</feature>
<evidence type="ECO:0000256" key="2">
    <source>
        <dbReference type="ARBA" id="ARBA00008239"/>
    </source>
</evidence>
<dbReference type="GO" id="GO:0140662">
    <property type="term" value="F:ATP-dependent protein folding chaperone"/>
    <property type="evidence" value="ECO:0007669"/>
    <property type="project" value="InterPro"/>
</dbReference>
<feature type="region of interest" description="Disordered" evidence="9">
    <location>
        <begin position="25"/>
        <end position="99"/>
    </location>
</feature>
<organism evidence="10 11">
    <name type="scientific">Tieghemiomyces parasiticus</name>
    <dbReference type="NCBI Taxonomy" id="78921"/>
    <lineage>
        <taxon>Eukaryota</taxon>
        <taxon>Fungi</taxon>
        <taxon>Fungi incertae sedis</taxon>
        <taxon>Zoopagomycota</taxon>
        <taxon>Kickxellomycotina</taxon>
        <taxon>Dimargaritomycetes</taxon>
        <taxon>Dimargaritales</taxon>
        <taxon>Dimargaritaceae</taxon>
        <taxon>Tieghemiomyces</taxon>
    </lineage>
</organism>
<sequence length="789" mass="86029">MFRARTASSTLGAYGRLVARSLRTGSSAAPALKRASPMSRSSTATLPRLSSAGLARTYTTDPKAPEAETTSTEAETTTSSTTAAAREPEKEVGPAETHEFKAETRQLLDIVAHSLYSEREVFVRELVSNAADALEKLRHTQLVDGANVIANQPLEINLYTDPGNHTFTIQDSGIGMTREELETNLGTIAHSGSKQFIKQHAGSESAKDRIIGQFGVGFYSAFMVGDQITVYTRSATPGSPGYCWRSDGLGSYTIAEAEGVAVGTKIVITLRDNGHEFERAERIREIVNKYSGFVGFPVKLNGEPVNTVEALWKKSKGSVTDEEYLNLYRYLASGPSAHDHGKFMYHLHYNTDAPLAIRSILYVPESNPESALLSQTKPGVNLYSRSVLIQANSDRILPSYLRFLRGVVDSEDIPLNLSRELLQDGALIRRLRETITGRVLKWFKSESKYDPEAFGKFLAQFGSYLKEGALQEPEHANDLLDLLRFPSSAGTDAKPTTLGDYIARAPTGTDAPKVIFYLEASNRATAKTNAYLEAFQRHNVEVLFLYDEFDTILFNQVGKFKDFILVSIDTSQAESLLKSLKKASGTGEDAKATDKEDQKDAESVAAGAATEAARAAGIIPDRLDKDQVTDLAAWMVRELGNQQVKEVKASERLVSHPAVVVDHQSKAMRQILKAMMRHGEGGHMPVVPEMVTLEVNPTHPVICGLYALTQSQPALARRVAAQVLDNAMLMAGALNDPITMVPRLNQLLESLVVDAAGKPKDGGDSKAPEATKVEGDDKPIPVVEGEKVE</sequence>
<keyword evidence="3" id="KW-0963">Cytoplasm</keyword>
<dbReference type="SUPFAM" id="SSF110942">
    <property type="entry name" value="HSP90 C-terminal domain"/>
    <property type="match status" value="1"/>
</dbReference>
<dbReference type="GO" id="GO:0051082">
    <property type="term" value="F:unfolded protein binding"/>
    <property type="evidence" value="ECO:0007669"/>
    <property type="project" value="InterPro"/>
</dbReference>
<comment type="subcellular location">
    <subcellularLocation>
        <location evidence="1">Cytoplasm</location>
    </subcellularLocation>
</comment>
<dbReference type="GO" id="GO:0016887">
    <property type="term" value="F:ATP hydrolysis activity"/>
    <property type="evidence" value="ECO:0007669"/>
    <property type="project" value="InterPro"/>
</dbReference>
<dbReference type="SUPFAM" id="SSF55874">
    <property type="entry name" value="ATPase domain of HSP90 chaperone/DNA topoisomerase II/histidine kinase"/>
    <property type="match status" value="1"/>
</dbReference>
<evidence type="ECO:0000256" key="5">
    <source>
        <dbReference type="ARBA" id="ARBA00022840"/>
    </source>
</evidence>
<dbReference type="AlphaFoldDB" id="A0A9W8DZZ2"/>
<evidence type="ECO:0000256" key="8">
    <source>
        <dbReference type="PIRSR" id="PIRSR002583-1"/>
    </source>
</evidence>
<evidence type="ECO:0000313" key="11">
    <source>
        <dbReference type="Proteomes" id="UP001150569"/>
    </source>
</evidence>
<dbReference type="PRINTS" id="PR00775">
    <property type="entry name" value="HEATSHOCK90"/>
</dbReference>
<dbReference type="Gene3D" id="1.20.120.790">
    <property type="entry name" value="Heat shock protein 90, C-terminal domain"/>
    <property type="match status" value="1"/>
</dbReference>
<dbReference type="PIRSF" id="PIRSF002583">
    <property type="entry name" value="Hsp90"/>
    <property type="match status" value="1"/>
</dbReference>
<evidence type="ECO:0000256" key="1">
    <source>
        <dbReference type="ARBA" id="ARBA00004496"/>
    </source>
</evidence>
<accession>A0A9W8DZZ2</accession>
<dbReference type="EMBL" id="JANBPT010000165">
    <property type="protein sequence ID" value="KAJ1926512.1"/>
    <property type="molecule type" value="Genomic_DNA"/>
</dbReference>
<feature type="compositionally biased region" description="Low complexity" evidence="9">
    <location>
        <begin position="67"/>
        <end position="85"/>
    </location>
</feature>
<feature type="binding site" evidence="8">
    <location>
        <position position="184"/>
    </location>
    <ligand>
        <name>ATP</name>
        <dbReference type="ChEBI" id="CHEBI:30616"/>
    </ligand>
</feature>
<comment type="similarity">
    <text evidence="2">Belongs to the heat shock protein 90 family.</text>
</comment>
<keyword evidence="7" id="KW-0143">Chaperone</keyword>
<feature type="region of interest" description="Disordered" evidence="9">
    <location>
        <begin position="756"/>
        <end position="789"/>
    </location>
</feature>
<dbReference type="InterPro" id="IPR020575">
    <property type="entry name" value="Hsp90_N"/>
</dbReference>
<gene>
    <name evidence="10" type="ORF">IWQ60_003724</name>
</gene>
<feature type="binding site" evidence="8">
    <location>
        <position position="125"/>
    </location>
    <ligand>
        <name>ATP</name>
        <dbReference type="ChEBI" id="CHEBI:30616"/>
    </ligand>
</feature>
<dbReference type="OrthoDB" id="28737at2759"/>
<keyword evidence="11" id="KW-1185">Reference proteome</keyword>
<feature type="compositionally biased region" description="Basic and acidic residues" evidence="9">
    <location>
        <begin position="86"/>
        <end position="99"/>
    </location>
</feature>
<keyword evidence="5 8" id="KW-0067">ATP-binding</keyword>
<dbReference type="Gene3D" id="3.30.230.80">
    <property type="match status" value="1"/>
</dbReference>